<dbReference type="Gene3D" id="3.30.310.70">
    <property type="entry name" value="TT1751-like domain"/>
    <property type="match status" value="1"/>
</dbReference>
<dbReference type="AlphaFoldDB" id="A0A7S9DYF6"/>
<organism evidence="3 4">
    <name type="scientific">Salinimonas marina</name>
    <dbReference type="NCBI Taxonomy" id="2785918"/>
    <lineage>
        <taxon>Bacteria</taxon>
        <taxon>Pseudomonadati</taxon>
        <taxon>Pseudomonadota</taxon>
        <taxon>Gammaproteobacteria</taxon>
        <taxon>Alteromonadales</taxon>
        <taxon>Alteromonadaceae</taxon>
        <taxon>Alteromonas/Salinimonas group</taxon>
        <taxon>Salinimonas</taxon>
    </lineage>
</organism>
<gene>
    <name evidence="3" type="ORF">IT774_02850</name>
</gene>
<dbReference type="Proteomes" id="UP000595095">
    <property type="component" value="Chromosome"/>
</dbReference>
<sequence>MKVHLNLLALSALMTFTVQAAEGLIKKPSAYSVTETADRFEQLVNEKKLTFFTRIDHAANADNVSLSLRPTTTLIFGNPKIGTPLMQCAPTVAIDLPQKALVWQDDKGQVWLGYNDPEYLKTRHGIEGCDKYLKKIETVLGSLSDRVTQQEH</sequence>
<proteinExistence type="predicted"/>
<evidence type="ECO:0000313" key="3">
    <source>
        <dbReference type="EMBL" id="QPG06173.1"/>
    </source>
</evidence>
<keyword evidence="4" id="KW-1185">Reference proteome</keyword>
<dbReference type="EMBL" id="CP064795">
    <property type="protein sequence ID" value="QPG06173.1"/>
    <property type="molecule type" value="Genomic_DNA"/>
</dbReference>
<dbReference type="PANTHER" id="PTHR38342">
    <property type="entry name" value="SLR5037 PROTEIN"/>
    <property type="match status" value="1"/>
</dbReference>
<name>A0A7S9DYF6_9ALTE</name>
<dbReference type="KEGG" id="smaa:IT774_02850"/>
<feature type="signal peptide" evidence="1">
    <location>
        <begin position="1"/>
        <end position="20"/>
    </location>
</feature>
<dbReference type="PANTHER" id="PTHR38342:SF2">
    <property type="entry name" value="INNER MEMBRANE OR EXPORTED"/>
    <property type="match status" value="1"/>
</dbReference>
<evidence type="ECO:0000313" key="4">
    <source>
        <dbReference type="Proteomes" id="UP000595095"/>
    </source>
</evidence>
<protein>
    <submittedName>
        <fullName evidence="3">DUF302 domain-containing protein</fullName>
    </submittedName>
</protein>
<keyword evidence="1" id="KW-0732">Signal</keyword>
<dbReference type="Pfam" id="PF03625">
    <property type="entry name" value="DUF302"/>
    <property type="match status" value="1"/>
</dbReference>
<evidence type="ECO:0000259" key="2">
    <source>
        <dbReference type="Pfam" id="PF03625"/>
    </source>
</evidence>
<dbReference type="RefSeq" id="WP_195811250.1">
    <property type="nucleotide sequence ID" value="NZ_CP064795.1"/>
</dbReference>
<dbReference type="InterPro" id="IPR005180">
    <property type="entry name" value="DUF302"/>
</dbReference>
<evidence type="ECO:0000256" key="1">
    <source>
        <dbReference type="SAM" id="SignalP"/>
    </source>
</evidence>
<dbReference type="SUPFAM" id="SSF103247">
    <property type="entry name" value="TT1751-like"/>
    <property type="match status" value="1"/>
</dbReference>
<accession>A0A7S9DYF6</accession>
<feature type="domain" description="DUF302" evidence="2">
    <location>
        <begin position="55"/>
        <end position="117"/>
    </location>
</feature>
<feature type="chain" id="PRO_5032668108" evidence="1">
    <location>
        <begin position="21"/>
        <end position="152"/>
    </location>
</feature>
<dbReference type="CDD" id="cd14797">
    <property type="entry name" value="DUF302"/>
    <property type="match status" value="1"/>
</dbReference>
<reference evidence="3 4" key="1">
    <citation type="submission" date="2020-11" db="EMBL/GenBank/DDBJ databases">
        <title>Complete genome sequence for Salinimonas sp. strain G2-b.</title>
        <authorList>
            <person name="Park S.-J."/>
        </authorList>
    </citation>
    <scope>NUCLEOTIDE SEQUENCE [LARGE SCALE GENOMIC DNA]</scope>
    <source>
        <strain evidence="3 4">G2-b</strain>
    </source>
</reference>
<dbReference type="InterPro" id="IPR035923">
    <property type="entry name" value="TT1751-like_sf"/>
</dbReference>